<feature type="region of interest" description="Disordered" evidence="1">
    <location>
        <begin position="98"/>
        <end position="158"/>
    </location>
</feature>
<dbReference type="InterPro" id="IPR057670">
    <property type="entry name" value="SH3_retrovirus"/>
</dbReference>
<organism evidence="3 4">
    <name type="scientific">Salix brachista</name>
    <dbReference type="NCBI Taxonomy" id="2182728"/>
    <lineage>
        <taxon>Eukaryota</taxon>
        <taxon>Viridiplantae</taxon>
        <taxon>Streptophyta</taxon>
        <taxon>Embryophyta</taxon>
        <taxon>Tracheophyta</taxon>
        <taxon>Spermatophyta</taxon>
        <taxon>Magnoliopsida</taxon>
        <taxon>eudicotyledons</taxon>
        <taxon>Gunneridae</taxon>
        <taxon>Pentapetalae</taxon>
        <taxon>rosids</taxon>
        <taxon>fabids</taxon>
        <taxon>Malpighiales</taxon>
        <taxon>Salicaceae</taxon>
        <taxon>Saliceae</taxon>
        <taxon>Salix</taxon>
    </lineage>
</organism>
<evidence type="ECO:0000313" key="4">
    <source>
        <dbReference type="Proteomes" id="UP000326939"/>
    </source>
</evidence>
<comment type="caution">
    <text evidence="3">The sequence shown here is derived from an EMBL/GenBank/DDBJ whole genome shotgun (WGS) entry which is preliminary data.</text>
</comment>
<evidence type="ECO:0000313" key="3">
    <source>
        <dbReference type="EMBL" id="KAB5533889.1"/>
    </source>
</evidence>
<accession>A0A5N5KU00</accession>
<dbReference type="Proteomes" id="UP000326939">
    <property type="component" value="Chromosome 11"/>
</dbReference>
<sequence>MINLSPSVPLEFDVPNIVWKGKDVSYAHLRVFGCRAFVHVPRDERSKLDSKTKQCIFLGSEDDEFGYRLWDPKEKKIVRSRDVIFFEDQTIEDFEQKEKVESTTFIPSNSNPRPTQQLPLMLANHGGDLQNDDNGEASDEPQLRRSTRPRQPSTKYSPHEYVLVTDGGEPEYMMTKPLPREKFEFCRKEVGLVEPPKLKFAIQLEAHCRWISLVALVMQKLLREALEDKELKRALSGANKGNYCDQKGKKGCGIEQKKHNFLLRENGEARIWLWNGFNQRSQTQEVVKAEKVRAE</sequence>
<protein>
    <recommendedName>
        <fullName evidence="2">Retroviral polymerase SH3-like domain-containing protein</fullName>
    </recommendedName>
</protein>
<dbReference type="EMBL" id="VDCV01000011">
    <property type="protein sequence ID" value="KAB5533889.1"/>
    <property type="molecule type" value="Genomic_DNA"/>
</dbReference>
<proteinExistence type="predicted"/>
<dbReference type="Pfam" id="PF25597">
    <property type="entry name" value="SH3_retrovirus"/>
    <property type="match status" value="1"/>
</dbReference>
<keyword evidence="4" id="KW-1185">Reference proteome</keyword>
<feature type="domain" description="Retroviral polymerase SH3-like" evidence="2">
    <location>
        <begin position="34"/>
        <end position="96"/>
    </location>
</feature>
<name>A0A5N5KU00_9ROSI</name>
<evidence type="ECO:0000256" key="1">
    <source>
        <dbReference type="SAM" id="MobiDB-lite"/>
    </source>
</evidence>
<gene>
    <name evidence="3" type="ORF">DKX38_016975</name>
</gene>
<reference evidence="4" key="1">
    <citation type="journal article" date="2019" name="Gigascience">
        <title>De novo genome assembly of the endangered Acer yangbiense, a plant species with extremely small populations endemic to Yunnan Province, China.</title>
        <authorList>
            <person name="Yang J."/>
            <person name="Wariss H.M."/>
            <person name="Tao L."/>
            <person name="Zhang R."/>
            <person name="Yun Q."/>
            <person name="Hollingsworth P."/>
            <person name="Dao Z."/>
            <person name="Luo G."/>
            <person name="Guo H."/>
            <person name="Ma Y."/>
            <person name="Sun W."/>
        </authorList>
    </citation>
    <scope>NUCLEOTIDE SEQUENCE [LARGE SCALE GENOMIC DNA]</scope>
    <source>
        <strain evidence="4">cv. br00</strain>
    </source>
</reference>
<feature type="compositionally biased region" description="Acidic residues" evidence="1">
    <location>
        <begin position="130"/>
        <end position="139"/>
    </location>
</feature>
<evidence type="ECO:0000259" key="2">
    <source>
        <dbReference type="Pfam" id="PF25597"/>
    </source>
</evidence>
<feature type="compositionally biased region" description="Polar residues" evidence="1">
    <location>
        <begin position="102"/>
        <end position="118"/>
    </location>
</feature>
<dbReference type="AlphaFoldDB" id="A0A5N5KU00"/>